<dbReference type="InterPro" id="IPR056884">
    <property type="entry name" value="NPHP3-like_N"/>
</dbReference>
<dbReference type="SUPFAM" id="SSF50978">
    <property type="entry name" value="WD40 repeat-like"/>
    <property type="match status" value="3"/>
</dbReference>
<feature type="repeat" description="WD" evidence="3">
    <location>
        <begin position="1192"/>
        <end position="1233"/>
    </location>
</feature>
<reference evidence="5" key="1">
    <citation type="submission" date="2020-05" db="EMBL/GenBank/DDBJ databases">
        <title>Phylogenomic resolution of chytrid fungi.</title>
        <authorList>
            <person name="Stajich J.E."/>
            <person name="Amses K."/>
            <person name="Simmons R."/>
            <person name="Seto K."/>
            <person name="Myers J."/>
            <person name="Bonds A."/>
            <person name="Quandt C.A."/>
            <person name="Barry K."/>
            <person name="Liu P."/>
            <person name="Grigoriev I."/>
            <person name="Longcore J.E."/>
            <person name="James T.Y."/>
        </authorList>
    </citation>
    <scope>NUCLEOTIDE SEQUENCE</scope>
    <source>
        <strain evidence="5">JEL0513</strain>
    </source>
</reference>
<feature type="repeat" description="WD" evidence="3">
    <location>
        <begin position="614"/>
        <end position="648"/>
    </location>
</feature>
<keyword evidence="1 3" id="KW-0853">WD repeat</keyword>
<dbReference type="EMBL" id="JADGJH010002297">
    <property type="protein sequence ID" value="KAJ3100215.1"/>
    <property type="molecule type" value="Genomic_DNA"/>
</dbReference>
<protein>
    <recommendedName>
        <fullName evidence="4">NACHT domain-containing protein</fullName>
    </recommendedName>
</protein>
<keyword evidence="6" id="KW-1185">Reference proteome</keyword>
<comment type="caution">
    <text evidence="5">The sequence shown here is derived from an EMBL/GenBank/DDBJ whole genome shotgun (WGS) entry which is preliminary data.</text>
</comment>
<dbReference type="InterPro" id="IPR036322">
    <property type="entry name" value="WD40_repeat_dom_sf"/>
</dbReference>
<dbReference type="PROSITE" id="PS50837">
    <property type="entry name" value="NACHT"/>
    <property type="match status" value="1"/>
</dbReference>
<dbReference type="InterPro" id="IPR027417">
    <property type="entry name" value="P-loop_NTPase"/>
</dbReference>
<dbReference type="InterPro" id="IPR007111">
    <property type="entry name" value="NACHT_NTPase"/>
</dbReference>
<feature type="repeat" description="WD" evidence="3">
    <location>
        <begin position="1276"/>
        <end position="1317"/>
    </location>
</feature>
<dbReference type="SMART" id="SM00564">
    <property type="entry name" value="PQQ"/>
    <property type="match status" value="10"/>
</dbReference>
<dbReference type="Gene3D" id="2.130.10.10">
    <property type="entry name" value="YVTN repeat-like/Quinoprotein amine dehydrogenase"/>
    <property type="match status" value="6"/>
</dbReference>
<feature type="repeat" description="WD" evidence="3">
    <location>
        <begin position="940"/>
        <end position="981"/>
    </location>
</feature>
<dbReference type="PRINTS" id="PR00320">
    <property type="entry name" value="GPROTEINBRPT"/>
</dbReference>
<gene>
    <name evidence="5" type="ORF">HK100_004741</name>
</gene>
<dbReference type="InterPro" id="IPR018391">
    <property type="entry name" value="PQQ_b-propeller_rpt"/>
</dbReference>
<feature type="repeat" description="WD" evidence="3">
    <location>
        <begin position="1108"/>
        <end position="1149"/>
    </location>
</feature>
<dbReference type="PROSITE" id="PS50082">
    <property type="entry name" value="WD_REPEATS_2"/>
    <property type="match status" value="17"/>
</dbReference>
<dbReference type="Gene3D" id="3.40.50.300">
    <property type="entry name" value="P-loop containing nucleotide triphosphate hydrolases"/>
    <property type="match status" value="1"/>
</dbReference>
<dbReference type="InterPro" id="IPR020472">
    <property type="entry name" value="WD40_PAC1"/>
</dbReference>
<sequence>MMSELSRLLDDHVPGTRLWLLTNLMEFLKPENSGENRVLWLQGELGIGKSVMSALVARELRQRNLLGAVFFSKHDNKYRNNARCLITTIAFGLCEWSIYFAKFLLKLYNSDPDIVHKPTAELFNSLIRDPLIAFFAENPKFPPVVIVVDALDECGKLNFRKEILQVFYLHCKTLPAAVKIFVAARPDEDIADTFSQLKTTTLEASSQQNLSDAEKYARYFLLKNSAERDAVKSGPLILVKKSAGVFVWLVVACKLLEANLSGTITLKMIEDIDLVSKKDTTVDNLYFQILSRIFGVEHDDSSLLFHILATIICAFEPLSIGAISDLTTESIEAVKSATRALNGLLVFDIESKTIRIFHKSLKDYLTDPTRCKDPRFAVNLHSYHEVLAERTLQYLNKFLSFNICNLPLGTLHQEISNFSEILSEIPQAAIYSAENFHQHCLINLEPKLNAKLLQNLFDLFFQRAHHWIELMSLLGKTSQAIQSVTSILSFYSLQDEPEFESMRQMLRDIKRVLQRFFIPIHESALQIYATAVPLSPCESLFYRTYYKLRPNEIKVPLVVPQQINWQPCMNTLEGHKDYVNSIAISLDGKFIASGSSDNTVKIWDIQTGMVINTFEGHSGSVNSVSMSTDIIVSGSEDNLIKIWDTETGVLNCTLEGHNSPVLAVSISANGLFIVSGSRDNTVKVWNAKTGLIHVTIKAHDVSVLAVAISATASFIVSGSRDASVKIWNTQTGGLIGTFDGHTDHVNSVAISTDEKLIVSGSNDNTVKIWDVQKRKMHKTIKLYNSKIYTVAISANGKYIVSGSNDGSVRVLDAETGAVRMTFEGHNVPVFAVAFSTDEQCIISGSADKTLKIWDSQTSPACRTLEQSNSSVHAVAIALDENTIVLERDNGTQKMQFRADKHYGLVLTVAVSSDGQFVVSGSADWTLKIWDLKVGVLLKTLIGHQGSVNTVAISTDNRFIVSGSDDSRVKIWNLDSGAMLQTLSEHRCSVHAVAASKNWQLLASGSDDYSIVLWSTETFMAIKRLIGHENSVYTLAFCKSSQFVVSGSNDNTVKIWDIHMGEEVQTLHGHDDDVKTVAISTDRQFLVSGSYDNTLKICDLHTGEIVRTLQGHNDGVNTVAISVDGQFVVSGSNDSTLKIWDIQTGTILKTLEGHNSAVHSVAITEDGKHIISGSKDNSVKIWDIDVDEMYRMLKGHDDDVNAVAISAYGEFIVSGSDDTTLKVWSRYNGNVIQTLTGHSSSVNAVAVSADGRFIISGSADKTIKIWDAQTGIIIKTLEGHTDLVHVISVSEDGQFIVSGSHDNTVRIWDTKTGKVVRAHDVEIVDEKNSRIVQEINLMASKSTLGLLKDQSTKTGISVNQEWIRDNDRSICLWLPSDFRIDGTGISTNGLLFAS</sequence>
<feature type="repeat" description="WD" evidence="3">
    <location>
        <begin position="822"/>
        <end position="863"/>
    </location>
</feature>
<accession>A0AAD5XCD2</accession>
<feature type="repeat" description="WD" evidence="3">
    <location>
        <begin position="696"/>
        <end position="737"/>
    </location>
</feature>
<feature type="repeat" description="WD" evidence="3">
    <location>
        <begin position="1150"/>
        <end position="1191"/>
    </location>
</feature>
<feature type="repeat" description="WD" evidence="3">
    <location>
        <begin position="982"/>
        <end position="1023"/>
    </location>
</feature>
<dbReference type="SUPFAM" id="SSF52540">
    <property type="entry name" value="P-loop containing nucleoside triphosphate hydrolases"/>
    <property type="match status" value="1"/>
</dbReference>
<feature type="non-terminal residue" evidence="5">
    <location>
        <position position="1393"/>
    </location>
</feature>
<feature type="repeat" description="WD" evidence="3">
    <location>
        <begin position="1024"/>
        <end position="1065"/>
    </location>
</feature>
<feature type="repeat" description="WD" evidence="3">
    <location>
        <begin position="898"/>
        <end position="939"/>
    </location>
</feature>
<feature type="repeat" description="WD" evidence="3">
    <location>
        <begin position="1234"/>
        <end position="1275"/>
    </location>
</feature>
<dbReference type="SMART" id="SM00320">
    <property type="entry name" value="WD40"/>
    <property type="match status" value="17"/>
</dbReference>
<feature type="repeat" description="WD" evidence="3">
    <location>
        <begin position="572"/>
        <end position="613"/>
    </location>
</feature>
<name>A0AAD5XCD2_9FUNG</name>
<dbReference type="CDD" id="cd00200">
    <property type="entry name" value="WD40"/>
    <property type="match status" value="2"/>
</dbReference>
<dbReference type="InterPro" id="IPR015943">
    <property type="entry name" value="WD40/YVTN_repeat-like_dom_sf"/>
</dbReference>
<dbReference type="PROSITE" id="PS00678">
    <property type="entry name" value="WD_REPEATS_1"/>
    <property type="match status" value="12"/>
</dbReference>
<evidence type="ECO:0000259" key="4">
    <source>
        <dbReference type="PROSITE" id="PS50837"/>
    </source>
</evidence>
<evidence type="ECO:0000256" key="3">
    <source>
        <dbReference type="PROSITE-ProRule" id="PRU00221"/>
    </source>
</evidence>
<dbReference type="PANTHER" id="PTHR19848:SF8">
    <property type="entry name" value="F-BOX AND WD REPEAT DOMAIN CONTAINING 7"/>
    <property type="match status" value="1"/>
</dbReference>
<dbReference type="InterPro" id="IPR001680">
    <property type="entry name" value="WD40_rpt"/>
</dbReference>
<feature type="repeat" description="WD" evidence="3">
    <location>
        <begin position="654"/>
        <end position="695"/>
    </location>
</feature>
<feature type="repeat" description="WD" evidence="3">
    <location>
        <begin position="738"/>
        <end position="779"/>
    </location>
</feature>
<dbReference type="Pfam" id="PF24883">
    <property type="entry name" value="NPHP3_N"/>
    <property type="match status" value="1"/>
</dbReference>
<feature type="repeat" description="WD" evidence="3">
    <location>
        <begin position="1066"/>
        <end position="1107"/>
    </location>
</feature>
<evidence type="ECO:0000313" key="6">
    <source>
        <dbReference type="Proteomes" id="UP001211907"/>
    </source>
</evidence>
<feature type="domain" description="NACHT" evidence="4">
    <location>
        <begin position="37"/>
        <end position="187"/>
    </location>
</feature>
<dbReference type="PANTHER" id="PTHR19848">
    <property type="entry name" value="WD40 REPEAT PROTEIN"/>
    <property type="match status" value="1"/>
</dbReference>
<dbReference type="PROSITE" id="PS50294">
    <property type="entry name" value="WD_REPEATS_REGION"/>
    <property type="match status" value="17"/>
</dbReference>
<evidence type="ECO:0000256" key="2">
    <source>
        <dbReference type="ARBA" id="ARBA00022737"/>
    </source>
</evidence>
<dbReference type="Proteomes" id="UP001211907">
    <property type="component" value="Unassembled WGS sequence"/>
</dbReference>
<dbReference type="InterPro" id="IPR019775">
    <property type="entry name" value="WD40_repeat_CS"/>
</dbReference>
<feature type="repeat" description="WD" evidence="3">
    <location>
        <begin position="780"/>
        <end position="821"/>
    </location>
</feature>
<keyword evidence="2" id="KW-0677">Repeat</keyword>
<dbReference type="Pfam" id="PF00400">
    <property type="entry name" value="WD40"/>
    <property type="match status" value="17"/>
</dbReference>
<proteinExistence type="predicted"/>
<evidence type="ECO:0000313" key="5">
    <source>
        <dbReference type="EMBL" id="KAJ3100215.1"/>
    </source>
</evidence>
<evidence type="ECO:0000256" key="1">
    <source>
        <dbReference type="ARBA" id="ARBA00022574"/>
    </source>
</evidence>
<organism evidence="5 6">
    <name type="scientific">Physocladia obscura</name>
    <dbReference type="NCBI Taxonomy" id="109957"/>
    <lineage>
        <taxon>Eukaryota</taxon>
        <taxon>Fungi</taxon>
        <taxon>Fungi incertae sedis</taxon>
        <taxon>Chytridiomycota</taxon>
        <taxon>Chytridiomycota incertae sedis</taxon>
        <taxon>Chytridiomycetes</taxon>
        <taxon>Chytridiales</taxon>
        <taxon>Chytriomycetaceae</taxon>
        <taxon>Physocladia</taxon>
    </lineage>
</organism>